<dbReference type="InterPro" id="IPR001810">
    <property type="entry name" value="F-box_dom"/>
</dbReference>
<evidence type="ECO:0000313" key="3">
    <source>
        <dbReference type="Proteomes" id="UP001189624"/>
    </source>
</evidence>
<accession>A0AA86RTW1</accession>
<dbReference type="Gramene" id="rna-AYBTSS11_LOCUS1021">
    <property type="protein sequence ID" value="CAJ1815911.1"/>
    <property type="gene ID" value="gene-AYBTSS11_LOCUS1021"/>
</dbReference>
<reference evidence="2" key="1">
    <citation type="submission" date="2023-10" db="EMBL/GenBank/DDBJ databases">
        <authorList>
            <person name="Domelevo Entfellner J.-B."/>
        </authorList>
    </citation>
    <scope>NUCLEOTIDE SEQUENCE</scope>
</reference>
<proteinExistence type="predicted"/>
<dbReference type="SUPFAM" id="SSF81383">
    <property type="entry name" value="F-box domain"/>
    <property type="match status" value="1"/>
</dbReference>
<dbReference type="EMBL" id="OY731398">
    <property type="protein sequence ID" value="CAJ1815911.1"/>
    <property type="molecule type" value="Genomic_DNA"/>
</dbReference>
<dbReference type="Proteomes" id="UP001189624">
    <property type="component" value="Chromosome 1"/>
</dbReference>
<organism evidence="2 3">
    <name type="scientific">Sphenostylis stenocarpa</name>
    <dbReference type="NCBI Taxonomy" id="92480"/>
    <lineage>
        <taxon>Eukaryota</taxon>
        <taxon>Viridiplantae</taxon>
        <taxon>Streptophyta</taxon>
        <taxon>Embryophyta</taxon>
        <taxon>Tracheophyta</taxon>
        <taxon>Spermatophyta</taxon>
        <taxon>Magnoliopsida</taxon>
        <taxon>eudicotyledons</taxon>
        <taxon>Gunneridae</taxon>
        <taxon>Pentapetalae</taxon>
        <taxon>rosids</taxon>
        <taxon>fabids</taxon>
        <taxon>Fabales</taxon>
        <taxon>Fabaceae</taxon>
        <taxon>Papilionoideae</taxon>
        <taxon>50 kb inversion clade</taxon>
        <taxon>NPAAA clade</taxon>
        <taxon>indigoferoid/millettioid clade</taxon>
        <taxon>Phaseoleae</taxon>
        <taxon>Sphenostylis</taxon>
    </lineage>
</organism>
<keyword evidence="3" id="KW-1185">Reference proteome</keyword>
<sequence length="336" mass="38195">MENTYQNRNDLMNEILVKIFLCLNVVDVAVASLVCKAWNKACHDPSLWGKIDLSTLGSYCFKKLNRIGAYRHTSLKMTQFLKHILSLSDGNTTCFIFNFYVYLTNEQFFIVAERTPKLKRVVLPQTGDFSRAGLDIVMKSWSCLESITITSGVSAFYLLQSIGKYCNNITEMKFSRGCNFEEKHALAMTKYTPKLKMLSIRTVATSLKALTCALDSLEHLEKLNICHCVIMDTTLPGTYMLDIEDLRHRLDPSSVKKLLYCNERSCLRCINGDDTNPDRQPGGPLEDIWGEDEITSLAHLPPPSETYRRTHPRMHSFMVRIWKSFSSGSGPSFLPS</sequence>
<dbReference type="PANTHER" id="PTHR38926">
    <property type="entry name" value="F-BOX DOMAIN CONTAINING PROTEIN, EXPRESSED"/>
    <property type="match status" value="1"/>
</dbReference>
<protein>
    <recommendedName>
        <fullName evidence="1">F-box domain-containing protein</fullName>
    </recommendedName>
</protein>
<evidence type="ECO:0000313" key="2">
    <source>
        <dbReference type="EMBL" id="CAJ1815911.1"/>
    </source>
</evidence>
<gene>
    <name evidence="2" type="ORF">AYBTSS11_LOCUS1021</name>
</gene>
<dbReference type="InterPro" id="IPR032675">
    <property type="entry name" value="LRR_dom_sf"/>
</dbReference>
<dbReference type="Gene3D" id="3.80.10.10">
    <property type="entry name" value="Ribonuclease Inhibitor"/>
    <property type="match status" value="1"/>
</dbReference>
<dbReference type="InterPro" id="IPR036047">
    <property type="entry name" value="F-box-like_dom_sf"/>
</dbReference>
<dbReference type="AlphaFoldDB" id="A0AA86RTW1"/>
<dbReference type="SMART" id="SM00256">
    <property type="entry name" value="FBOX"/>
    <property type="match status" value="1"/>
</dbReference>
<dbReference type="PANTHER" id="PTHR38926:SF10">
    <property type="entry name" value="F-BOX DOMAIN-CONTAINING PROTEIN"/>
    <property type="match status" value="1"/>
</dbReference>
<dbReference type="Pfam" id="PF12937">
    <property type="entry name" value="F-box-like"/>
    <property type="match status" value="1"/>
</dbReference>
<dbReference type="SUPFAM" id="SSF52047">
    <property type="entry name" value="RNI-like"/>
    <property type="match status" value="1"/>
</dbReference>
<feature type="domain" description="F-box" evidence="1">
    <location>
        <begin position="11"/>
        <end position="51"/>
    </location>
</feature>
<evidence type="ECO:0000259" key="1">
    <source>
        <dbReference type="SMART" id="SM00256"/>
    </source>
</evidence>
<dbReference type="Gene3D" id="1.20.1280.50">
    <property type="match status" value="1"/>
</dbReference>
<name>A0AA86RTW1_9FABA</name>